<proteinExistence type="inferred from homology"/>
<comment type="caution">
    <text evidence="8">The sequence shown here is derived from an EMBL/GenBank/DDBJ whole genome shotgun (WGS) entry which is preliminary data.</text>
</comment>
<keyword evidence="8" id="KW-0378">Hydrolase</keyword>
<dbReference type="InterPro" id="IPR027417">
    <property type="entry name" value="P-loop_NTPase"/>
</dbReference>
<dbReference type="Proteomes" id="UP000324748">
    <property type="component" value="Unassembled WGS sequence"/>
</dbReference>
<evidence type="ECO:0000313" key="11">
    <source>
        <dbReference type="Proteomes" id="UP000325313"/>
    </source>
</evidence>
<evidence type="ECO:0000313" key="10">
    <source>
        <dbReference type="Proteomes" id="UP000324748"/>
    </source>
</evidence>
<dbReference type="GO" id="GO:0003677">
    <property type="term" value="F:DNA binding"/>
    <property type="evidence" value="ECO:0007669"/>
    <property type="project" value="UniProtKB-KW"/>
</dbReference>
<comment type="similarity">
    <text evidence="1">Belongs to the helicase family. RecQ subfamily.</text>
</comment>
<dbReference type="GO" id="GO:0005737">
    <property type="term" value="C:cytoplasm"/>
    <property type="evidence" value="ECO:0007669"/>
    <property type="project" value="TreeGrafter"/>
</dbReference>
<keyword evidence="3" id="KW-0413">Isomerase</keyword>
<evidence type="ECO:0000256" key="4">
    <source>
        <dbReference type="ARBA" id="ARBA00034617"/>
    </source>
</evidence>
<name>A0A5B0Q339_PUCGR</name>
<organism evidence="8 10">
    <name type="scientific">Puccinia graminis f. sp. tritici</name>
    <dbReference type="NCBI Taxonomy" id="56615"/>
    <lineage>
        <taxon>Eukaryota</taxon>
        <taxon>Fungi</taxon>
        <taxon>Dikarya</taxon>
        <taxon>Basidiomycota</taxon>
        <taxon>Pucciniomycotina</taxon>
        <taxon>Pucciniomycetes</taxon>
        <taxon>Pucciniales</taxon>
        <taxon>Pucciniaceae</taxon>
        <taxon>Puccinia</taxon>
    </lineage>
</organism>
<dbReference type="PANTHER" id="PTHR13710:SF105">
    <property type="entry name" value="ATP-DEPENDENT DNA HELICASE Q1"/>
    <property type="match status" value="1"/>
</dbReference>
<evidence type="ECO:0000256" key="5">
    <source>
        <dbReference type="ARBA" id="ARBA00034808"/>
    </source>
</evidence>
<evidence type="ECO:0000259" key="7">
    <source>
        <dbReference type="PROSITE" id="PS51194"/>
    </source>
</evidence>
<dbReference type="SUPFAM" id="SSF52540">
    <property type="entry name" value="P-loop containing nucleoside triphosphate hydrolases"/>
    <property type="match status" value="1"/>
</dbReference>
<dbReference type="EC" id="5.6.2.4" evidence="5"/>
<keyword evidence="8" id="KW-0067">ATP-binding</keyword>
<evidence type="ECO:0000313" key="9">
    <source>
        <dbReference type="EMBL" id="KAA1124660.1"/>
    </source>
</evidence>
<keyword evidence="8" id="KW-0547">Nucleotide-binding</keyword>
<dbReference type="GO" id="GO:0043138">
    <property type="term" value="F:3'-5' DNA helicase activity"/>
    <property type="evidence" value="ECO:0007669"/>
    <property type="project" value="UniProtKB-EC"/>
</dbReference>
<dbReference type="Proteomes" id="UP000325313">
    <property type="component" value="Unassembled WGS sequence"/>
</dbReference>
<dbReference type="AlphaFoldDB" id="A0A5B0Q339"/>
<gene>
    <name evidence="8" type="primary">SGS1_56</name>
    <name evidence="9" type="synonym">SGS1_120</name>
    <name evidence="8" type="ORF">PGT21_017789</name>
    <name evidence="9" type="ORF">PGTUg99_027122</name>
</gene>
<reference evidence="10 11" key="1">
    <citation type="submission" date="2019-05" db="EMBL/GenBank/DDBJ databases">
        <title>Emergence of the Ug99 lineage of the wheat stem rust pathogen through somatic hybridization.</title>
        <authorList>
            <person name="Li F."/>
            <person name="Upadhyaya N.M."/>
            <person name="Sperschneider J."/>
            <person name="Matny O."/>
            <person name="Nguyen-Phuc H."/>
            <person name="Mago R."/>
            <person name="Raley C."/>
            <person name="Miller M.E."/>
            <person name="Silverstein K.A.T."/>
            <person name="Henningsen E."/>
            <person name="Hirsch C.D."/>
            <person name="Visser B."/>
            <person name="Pretorius Z.A."/>
            <person name="Steffenson B.J."/>
            <person name="Schwessinger B."/>
            <person name="Dodds P.N."/>
            <person name="Figueroa M."/>
        </authorList>
    </citation>
    <scope>NUCLEOTIDE SEQUENCE [LARGE SCALE GENOMIC DNA]</scope>
    <source>
        <strain evidence="8">21-0</strain>
        <strain evidence="9 11">Ug99</strain>
    </source>
</reference>
<dbReference type="GO" id="GO:0009378">
    <property type="term" value="F:four-way junction helicase activity"/>
    <property type="evidence" value="ECO:0007669"/>
    <property type="project" value="TreeGrafter"/>
</dbReference>
<dbReference type="InterPro" id="IPR001650">
    <property type="entry name" value="Helicase_C-like"/>
</dbReference>
<feature type="compositionally biased region" description="Polar residues" evidence="6">
    <location>
        <begin position="472"/>
        <end position="483"/>
    </location>
</feature>
<dbReference type="PANTHER" id="PTHR13710">
    <property type="entry name" value="DNA HELICASE RECQ FAMILY MEMBER"/>
    <property type="match status" value="1"/>
</dbReference>
<keyword evidence="10" id="KW-1185">Reference proteome</keyword>
<evidence type="ECO:0000313" key="8">
    <source>
        <dbReference type="EMBL" id="KAA1107539.1"/>
    </source>
</evidence>
<evidence type="ECO:0000256" key="6">
    <source>
        <dbReference type="SAM" id="MobiDB-lite"/>
    </source>
</evidence>
<keyword evidence="2" id="KW-0238">DNA-binding</keyword>
<sequence length="492" mass="55685">MKHSLKSNLDLLAAFPSNDQTATDDLVPTLIYSGTRARTFTVLEVLDMARKTPDACRNAKNMFARRYHSSTGDKDKEDCVRDFADGRFPIISATMALGLGQNWKRVRSVIHMGRGDPANICQMIGRCGRDGAGGLAVLFMESNRKGGKNVPGDFTEGDIQSDNDRMDALVITPVCLRVALYSMDNKYGYIPVSKDDPNYITEVRREKSLGFPQCRCSNCMVEEGDTLIKNLHHLNKSNFDDALMDRTQFPMTEPLPNKRITRSAPNDLVVDNPELAANFQCHLIEVFRNFYEEKMGTSGRFSASELFNEHHATSVIKNLPNIDKNDDLNTIIGGETIDGQVELLMNTISNFRNDPMYHKHMEQCRALKLEREELKRQKRREYGIQYRANKQARLAAERQEEKDVRQTPCPEVSNIEEGLEDVEAARKQEEDAEAARKKEVEMIKKMKKREYAAQYRANKKARLQAAKEGLVSVSTTNPRNPNDTAAEIGGDY</sequence>
<dbReference type="GO" id="GO:0000724">
    <property type="term" value="P:double-strand break repair via homologous recombination"/>
    <property type="evidence" value="ECO:0007669"/>
    <property type="project" value="TreeGrafter"/>
</dbReference>
<dbReference type="SMART" id="SM00490">
    <property type="entry name" value="HELICc"/>
    <property type="match status" value="1"/>
</dbReference>
<dbReference type="OrthoDB" id="5409596at2759"/>
<accession>A0A5B0Q339</accession>
<comment type="catalytic activity">
    <reaction evidence="4">
        <text>Couples ATP hydrolysis with the unwinding of duplex DNA by translocating in the 3'-5' direction.</text>
        <dbReference type="EC" id="5.6.2.4"/>
    </reaction>
</comment>
<dbReference type="GO" id="GO:0005694">
    <property type="term" value="C:chromosome"/>
    <property type="evidence" value="ECO:0007669"/>
    <property type="project" value="TreeGrafter"/>
</dbReference>
<evidence type="ECO:0000256" key="3">
    <source>
        <dbReference type="ARBA" id="ARBA00023235"/>
    </source>
</evidence>
<evidence type="ECO:0000256" key="2">
    <source>
        <dbReference type="ARBA" id="ARBA00023125"/>
    </source>
</evidence>
<evidence type="ECO:0000256" key="1">
    <source>
        <dbReference type="ARBA" id="ARBA00005446"/>
    </source>
</evidence>
<dbReference type="EMBL" id="VDEP01000203">
    <property type="protein sequence ID" value="KAA1124660.1"/>
    <property type="molecule type" value="Genomic_DNA"/>
</dbReference>
<dbReference type="Pfam" id="PF00271">
    <property type="entry name" value="Helicase_C"/>
    <property type="match status" value="1"/>
</dbReference>
<dbReference type="EMBL" id="VSWC01000029">
    <property type="protein sequence ID" value="KAA1107539.1"/>
    <property type="molecule type" value="Genomic_DNA"/>
</dbReference>
<protein>
    <recommendedName>
        <fullName evidence="5">DNA 3'-5' helicase</fullName>
        <ecNumber evidence="5">5.6.2.4</ecNumber>
    </recommendedName>
</protein>
<keyword evidence="8" id="KW-0347">Helicase</keyword>
<dbReference type="PROSITE" id="PS51194">
    <property type="entry name" value="HELICASE_CTER"/>
    <property type="match status" value="1"/>
</dbReference>
<feature type="domain" description="Helicase C-terminal" evidence="7">
    <location>
        <begin position="21"/>
        <end position="170"/>
    </location>
</feature>
<feature type="region of interest" description="Disordered" evidence="6">
    <location>
        <begin position="470"/>
        <end position="492"/>
    </location>
</feature>
<dbReference type="Gene3D" id="3.40.50.300">
    <property type="entry name" value="P-loop containing nucleotide triphosphate hydrolases"/>
    <property type="match status" value="1"/>
</dbReference>